<dbReference type="PANTHER" id="PTHR47936:SF1">
    <property type="entry name" value="PENTATRICOPEPTIDE REPEAT-CONTAINING PROTEIN GUN1, CHLOROPLASTIC"/>
    <property type="match status" value="1"/>
</dbReference>
<comment type="similarity">
    <text evidence="1">Belongs to the PPR family. P subfamily.</text>
</comment>
<keyword evidence="5" id="KW-1185">Reference proteome</keyword>
<dbReference type="GO" id="GO:0008168">
    <property type="term" value="F:methyltransferase activity"/>
    <property type="evidence" value="ECO:0007669"/>
    <property type="project" value="UniProtKB-KW"/>
</dbReference>
<keyword evidence="2" id="KW-0677">Repeat</keyword>
<evidence type="ECO:0000313" key="5">
    <source>
        <dbReference type="Proteomes" id="UP000236161"/>
    </source>
</evidence>
<dbReference type="PANTHER" id="PTHR47936">
    <property type="entry name" value="PPR_LONG DOMAIN-CONTAINING PROTEIN"/>
    <property type="match status" value="1"/>
</dbReference>
<dbReference type="Pfam" id="PF13041">
    <property type="entry name" value="PPR_2"/>
    <property type="match status" value="2"/>
</dbReference>
<dbReference type="GO" id="GO:0010019">
    <property type="term" value="P:chloroplast-nucleus signaling pathway"/>
    <property type="evidence" value="ECO:0007669"/>
    <property type="project" value="TreeGrafter"/>
</dbReference>
<evidence type="ECO:0000256" key="2">
    <source>
        <dbReference type="ARBA" id="ARBA00022737"/>
    </source>
</evidence>
<feature type="repeat" description="PPR" evidence="3">
    <location>
        <begin position="229"/>
        <end position="263"/>
    </location>
</feature>
<name>A0A2I0A6J7_9ASPA</name>
<evidence type="ECO:0000256" key="1">
    <source>
        <dbReference type="ARBA" id="ARBA00007626"/>
    </source>
</evidence>
<dbReference type="EMBL" id="KZ452014">
    <property type="protein sequence ID" value="PKA51157.1"/>
    <property type="molecule type" value="Genomic_DNA"/>
</dbReference>
<proteinExistence type="inferred from homology"/>
<reference evidence="4 5" key="1">
    <citation type="journal article" date="2017" name="Nature">
        <title>The Apostasia genome and the evolution of orchids.</title>
        <authorList>
            <person name="Zhang G.Q."/>
            <person name="Liu K.W."/>
            <person name="Li Z."/>
            <person name="Lohaus R."/>
            <person name="Hsiao Y.Y."/>
            <person name="Niu S.C."/>
            <person name="Wang J.Y."/>
            <person name="Lin Y.C."/>
            <person name="Xu Q."/>
            <person name="Chen L.J."/>
            <person name="Yoshida K."/>
            <person name="Fujiwara S."/>
            <person name="Wang Z.W."/>
            <person name="Zhang Y.Q."/>
            <person name="Mitsuda N."/>
            <person name="Wang M."/>
            <person name="Liu G.H."/>
            <person name="Pecoraro L."/>
            <person name="Huang H.X."/>
            <person name="Xiao X.J."/>
            <person name="Lin M."/>
            <person name="Wu X.Y."/>
            <person name="Wu W.L."/>
            <person name="Chen Y.Y."/>
            <person name="Chang S.B."/>
            <person name="Sakamoto S."/>
            <person name="Ohme-Takagi M."/>
            <person name="Yagi M."/>
            <person name="Zeng S.J."/>
            <person name="Shen C.Y."/>
            <person name="Yeh C.M."/>
            <person name="Luo Y.B."/>
            <person name="Tsai W.C."/>
            <person name="Van de Peer Y."/>
            <person name="Liu Z.J."/>
        </authorList>
    </citation>
    <scope>NUCLEOTIDE SEQUENCE [LARGE SCALE GENOMIC DNA]</scope>
    <source>
        <strain evidence="5">cv. Shenzhen</strain>
        <tissue evidence="4">Stem</tissue>
    </source>
</reference>
<dbReference type="InterPro" id="IPR011990">
    <property type="entry name" value="TPR-like_helical_dom_sf"/>
</dbReference>
<feature type="repeat" description="PPR" evidence="3">
    <location>
        <begin position="264"/>
        <end position="298"/>
    </location>
</feature>
<dbReference type="GO" id="GO:0031930">
    <property type="term" value="P:mitochondria-nucleus signaling pathway"/>
    <property type="evidence" value="ECO:0007669"/>
    <property type="project" value="TreeGrafter"/>
</dbReference>
<dbReference type="NCBIfam" id="TIGR00756">
    <property type="entry name" value="PPR"/>
    <property type="match status" value="4"/>
</dbReference>
<dbReference type="PROSITE" id="PS51375">
    <property type="entry name" value="PPR"/>
    <property type="match status" value="4"/>
</dbReference>
<feature type="repeat" description="PPR" evidence="3">
    <location>
        <begin position="194"/>
        <end position="228"/>
    </location>
</feature>
<evidence type="ECO:0000313" key="4">
    <source>
        <dbReference type="EMBL" id="PKA51157.1"/>
    </source>
</evidence>
<dbReference type="Pfam" id="PF13812">
    <property type="entry name" value="PPR_3"/>
    <property type="match status" value="1"/>
</dbReference>
<dbReference type="Gene3D" id="1.25.40.10">
    <property type="entry name" value="Tetratricopeptide repeat domain"/>
    <property type="match status" value="2"/>
</dbReference>
<keyword evidence="4" id="KW-0489">Methyltransferase</keyword>
<dbReference type="GO" id="GO:0032259">
    <property type="term" value="P:methylation"/>
    <property type="evidence" value="ECO:0007669"/>
    <property type="project" value="UniProtKB-KW"/>
</dbReference>
<dbReference type="Proteomes" id="UP000236161">
    <property type="component" value="Unassembled WGS sequence"/>
</dbReference>
<dbReference type="EC" id="2.1.1.204" evidence="4"/>
<accession>A0A2I0A6J7</accession>
<keyword evidence="4" id="KW-0808">Transferase</keyword>
<organism evidence="4 5">
    <name type="scientific">Apostasia shenzhenica</name>
    <dbReference type="NCBI Taxonomy" id="1088818"/>
    <lineage>
        <taxon>Eukaryota</taxon>
        <taxon>Viridiplantae</taxon>
        <taxon>Streptophyta</taxon>
        <taxon>Embryophyta</taxon>
        <taxon>Tracheophyta</taxon>
        <taxon>Spermatophyta</taxon>
        <taxon>Magnoliopsida</taxon>
        <taxon>Liliopsida</taxon>
        <taxon>Asparagales</taxon>
        <taxon>Orchidaceae</taxon>
        <taxon>Apostasioideae</taxon>
        <taxon>Apostasia</taxon>
    </lineage>
</organism>
<gene>
    <name evidence="4" type="ORF">AXF42_Ash010597</name>
</gene>
<evidence type="ECO:0000256" key="3">
    <source>
        <dbReference type="PROSITE-ProRule" id="PRU00708"/>
    </source>
</evidence>
<dbReference type="OrthoDB" id="185373at2759"/>
<dbReference type="AlphaFoldDB" id="A0A2I0A6J7"/>
<feature type="repeat" description="PPR" evidence="3">
    <location>
        <begin position="89"/>
        <end position="123"/>
    </location>
</feature>
<protein>
    <submittedName>
        <fullName evidence="4">Pentatricopeptide repeat-containing protein</fullName>
        <ecNumber evidence="4">2.1.1.204</ecNumber>
    </submittedName>
</protein>
<sequence length="350" mass="39851">MPFLDNLITSSPANRSKLFAPTSSQCQHLMTHSSLSEQNMVKTSELYLSSEEEDTNSDSIYIRKLCRSGKLLDAVSFLRDLYDRQIHLDLHDYNILLEAACEASNFDVFREIFRKLLLSSIPPDSNSYNNVAKALLDVSDANILLKFIREVSEITVLKAPTVVNRIMFDTAKSGQTDKTIMMFEELKNLECKIDTVTFNTILAALGKAGRVDEMLAEFSLMKKLGHSPDIVTYNTMINCLRWLGRLDTCKDFAMEMINRGIKLDLRSYTALIDCFGRSGHVSDALRLFSEMKRYHVPSIYAYRVLIGNLNKFGNTEAALALTEEMNSSFSKLIGPEDFKQKWNRRKRIVC</sequence>
<dbReference type="InterPro" id="IPR002885">
    <property type="entry name" value="PPR_rpt"/>
</dbReference>
<dbReference type="GO" id="GO:0009507">
    <property type="term" value="C:chloroplast"/>
    <property type="evidence" value="ECO:0007669"/>
    <property type="project" value="TreeGrafter"/>
</dbReference>